<proteinExistence type="inferred from homology"/>
<dbReference type="EC" id="2.5.1.60" evidence="6"/>
<dbReference type="InterPro" id="IPR002088">
    <property type="entry name" value="Prenyl_trans_a"/>
</dbReference>
<protein>
    <recommendedName>
        <fullName evidence="6">Geranylgeranyl transferase type-2 subunit alpha</fullName>
        <ecNumber evidence="6">2.5.1.60</ecNumber>
    </recommendedName>
    <alternativeName>
        <fullName evidence="6">Geranylgeranyl transferase type II subunit alpha</fullName>
    </alternativeName>
</protein>
<accession>A0AAD8N094</accession>
<comment type="caution">
    <text evidence="8">The sequence shown here is derived from an EMBL/GenBank/DDBJ whole genome shotgun (WGS) entry which is preliminary data.</text>
</comment>
<dbReference type="PANTHER" id="PTHR11129">
    <property type="entry name" value="PROTEIN FARNESYLTRANSFERASE ALPHA SUBUNIT/RAB GERANYLGERANYL TRANSFERASE ALPHA SUBUNIT"/>
    <property type="match status" value="1"/>
</dbReference>
<evidence type="ECO:0000256" key="2">
    <source>
        <dbReference type="ARBA" id="ARBA00022602"/>
    </source>
</evidence>
<comment type="similarity">
    <text evidence="1 6">Belongs to the protein prenyltransferase subunit alpha family.</text>
</comment>
<evidence type="ECO:0000256" key="7">
    <source>
        <dbReference type="SAM" id="Phobius"/>
    </source>
</evidence>
<dbReference type="FunFam" id="3.40.190.10:FF:000039">
    <property type="entry name" value="Glutamate receptor"/>
    <property type="match status" value="1"/>
</dbReference>
<evidence type="ECO:0000256" key="4">
    <source>
        <dbReference type="ARBA" id="ARBA00022737"/>
    </source>
</evidence>
<dbReference type="SUPFAM" id="SSF48439">
    <property type="entry name" value="Protein prenylyltransferase"/>
    <property type="match status" value="1"/>
</dbReference>
<dbReference type="PROSITE" id="PS51147">
    <property type="entry name" value="PFTA"/>
    <property type="match status" value="3"/>
</dbReference>
<organism evidence="8 9">
    <name type="scientific">Heracleum sosnowskyi</name>
    <dbReference type="NCBI Taxonomy" id="360622"/>
    <lineage>
        <taxon>Eukaryota</taxon>
        <taxon>Viridiplantae</taxon>
        <taxon>Streptophyta</taxon>
        <taxon>Embryophyta</taxon>
        <taxon>Tracheophyta</taxon>
        <taxon>Spermatophyta</taxon>
        <taxon>Magnoliopsida</taxon>
        <taxon>eudicotyledons</taxon>
        <taxon>Gunneridae</taxon>
        <taxon>Pentapetalae</taxon>
        <taxon>asterids</taxon>
        <taxon>campanulids</taxon>
        <taxon>Apiales</taxon>
        <taxon>Apiaceae</taxon>
        <taxon>Apioideae</taxon>
        <taxon>apioid superclade</taxon>
        <taxon>Tordylieae</taxon>
        <taxon>Tordyliinae</taxon>
        <taxon>Heracleum</taxon>
    </lineage>
</organism>
<evidence type="ECO:0000313" key="8">
    <source>
        <dbReference type="EMBL" id="KAK1391351.1"/>
    </source>
</evidence>
<reference evidence="8" key="1">
    <citation type="submission" date="2023-02" db="EMBL/GenBank/DDBJ databases">
        <title>Genome of toxic invasive species Heracleum sosnowskyi carries increased number of genes despite the absence of recent whole-genome duplications.</title>
        <authorList>
            <person name="Schelkunov M."/>
            <person name="Shtratnikova V."/>
            <person name="Makarenko M."/>
            <person name="Klepikova A."/>
            <person name="Omelchenko D."/>
            <person name="Novikova G."/>
            <person name="Obukhova E."/>
            <person name="Bogdanov V."/>
            <person name="Penin A."/>
            <person name="Logacheva M."/>
        </authorList>
    </citation>
    <scope>NUCLEOTIDE SEQUENCE</scope>
    <source>
        <strain evidence="8">Hsosn_3</strain>
        <tissue evidence="8">Leaf</tissue>
    </source>
</reference>
<keyword evidence="4" id="KW-0677">Repeat</keyword>
<dbReference type="GO" id="GO:0097354">
    <property type="term" value="P:prenylation"/>
    <property type="evidence" value="ECO:0007669"/>
    <property type="project" value="UniProtKB-UniRule"/>
</dbReference>
<keyword evidence="9" id="KW-1185">Reference proteome</keyword>
<keyword evidence="7" id="KW-0472">Membrane</keyword>
<gene>
    <name evidence="8" type="ORF">POM88_010407</name>
</gene>
<sequence>MQNPRKLAVQSKLASAQSTDSDGSINSILDEELKVAENALKRNYKSYGAWHHRTWVLSKGHSSTDRELRLLNMFQKQDSRNFHAWNYRRFVTALRNISKEEELQFTTDMINDNFSNYSAWHNRRVIGQEFTKAGWGFAFPRDSSLAVDLSTAILTLSENGDLQRIYDKWLARSTCRLDTAEIDSDRLHLESFWGVFLICGIACFIALSIYFFQIMRRFRCSAQADSLLDGQGTSRSKRLQIFLSILDEWAG</sequence>
<keyword evidence="7" id="KW-1133">Transmembrane helix</keyword>
<dbReference type="GO" id="GO:0004663">
    <property type="term" value="F:Rab geranylgeranyltransferase activity"/>
    <property type="evidence" value="ECO:0007669"/>
    <property type="project" value="UniProtKB-UniRule"/>
</dbReference>
<evidence type="ECO:0000256" key="3">
    <source>
        <dbReference type="ARBA" id="ARBA00022679"/>
    </source>
</evidence>
<dbReference type="SUPFAM" id="SSF53850">
    <property type="entry name" value="Periplasmic binding protein-like II"/>
    <property type="match status" value="1"/>
</dbReference>
<dbReference type="Proteomes" id="UP001237642">
    <property type="component" value="Unassembled WGS sequence"/>
</dbReference>
<evidence type="ECO:0000256" key="1">
    <source>
        <dbReference type="ARBA" id="ARBA00006734"/>
    </source>
</evidence>
<dbReference type="Pfam" id="PF01239">
    <property type="entry name" value="PPTA"/>
    <property type="match status" value="3"/>
</dbReference>
<dbReference type="PANTHER" id="PTHR11129:SF2">
    <property type="entry name" value="GERANYLGERANYL TRANSFERASE TYPE-2 SUBUNIT ALPHA"/>
    <property type="match status" value="1"/>
</dbReference>
<dbReference type="AlphaFoldDB" id="A0AAD8N094"/>
<evidence type="ECO:0000256" key="5">
    <source>
        <dbReference type="ARBA" id="ARBA00047658"/>
    </source>
</evidence>
<dbReference type="Gene3D" id="1.25.40.120">
    <property type="entry name" value="Protein prenylyltransferase"/>
    <property type="match status" value="1"/>
</dbReference>
<dbReference type="GO" id="GO:0005968">
    <property type="term" value="C:Rab-protein geranylgeranyltransferase complex"/>
    <property type="evidence" value="ECO:0007669"/>
    <property type="project" value="TreeGrafter"/>
</dbReference>
<keyword evidence="7" id="KW-0812">Transmembrane</keyword>
<keyword evidence="2 6" id="KW-0637">Prenyltransferase</keyword>
<comment type="catalytic activity">
    <reaction evidence="5 6">
        <text>geranylgeranyl diphosphate + L-cysteinyl-[protein] = S-geranylgeranyl-L-cysteinyl-[protein] + diphosphate</text>
        <dbReference type="Rhea" id="RHEA:21240"/>
        <dbReference type="Rhea" id="RHEA-COMP:10131"/>
        <dbReference type="Rhea" id="RHEA-COMP:11537"/>
        <dbReference type="ChEBI" id="CHEBI:29950"/>
        <dbReference type="ChEBI" id="CHEBI:33019"/>
        <dbReference type="ChEBI" id="CHEBI:57533"/>
        <dbReference type="ChEBI" id="CHEBI:86021"/>
        <dbReference type="EC" id="2.5.1.60"/>
    </reaction>
</comment>
<reference evidence="8" key="2">
    <citation type="submission" date="2023-05" db="EMBL/GenBank/DDBJ databases">
        <authorList>
            <person name="Schelkunov M.I."/>
        </authorList>
    </citation>
    <scope>NUCLEOTIDE SEQUENCE</scope>
    <source>
        <strain evidence="8">Hsosn_3</strain>
        <tissue evidence="8">Leaf</tissue>
    </source>
</reference>
<comment type="function">
    <text evidence="6">Catalyzes the transfer of a geranyl-geranyl moiety from geranyl-geranyl pyrophosphate to cysteines occuring in specific C-terminal amino acid sequences.</text>
</comment>
<keyword evidence="3 6" id="KW-0808">Transferase</keyword>
<evidence type="ECO:0000256" key="6">
    <source>
        <dbReference type="RuleBase" id="RU367120"/>
    </source>
</evidence>
<evidence type="ECO:0000313" key="9">
    <source>
        <dbReference type="Proteomes" id="UP001237642"/>
    </source>
</evidence>
<name>A0AAD8N094_9APIA</name>
<dbReference type="EMBL" id="JAUIZM010000003">
    <property type="protein sequence ID" value="KAK1391351.1"/>
    <property type="molecule type" value="Genomic_DNA"/>
</dbReference>
<feature type="transmembrane region" description="Helical" evidence="7">
    <location>
        <begin position="192"/>
        <end position="212"/>
    </location>
</feature>